<dbReference type="GO" id="GO:0003677">
    <property type="term" value="F:DNA binding"/>
    <property type="evidence" value="ECO:0007669"/>
    <property type="project" value="UniProtKB-UniRule"/>
</dbReference>
<keyword evidence="7 16" id="KW-0863">Zinc-finger</keyword>
<gene>
    <name evidence="16 18" type="primary">E6</name>
</gene>
<comment type="function">
    <text evidence="16">Plays a major role in the induction and maintenance of cellular transformation. E6 associates with host UBE3A/E6-AP ubiquitin-protein ligase and modulates its activity. Protects host keratinocytes from apoptosis by mediating the degradation of host BAK1. May also inhibit host immune response.</text>
</comment>
<dbReference type="GO" id="GO:0039502">
    <property type="term" value="P:symbiont-mediated suppression of host type I interferon-mediated signaling pathway"/>
    <property type="evidence" value="ECO:0007669"/>
    <property type="project" value="UniProtKB-UniRule"/>
</dbReference>
<feature type="zinc finger region" evidence="16">
    <location>
        <begin position="98"/>
        <end position="134"/>
    </location>
</feature>
<dbReference type="GO" id="GO:0052150">
    <property type="term" value="P:symbiont-mediated perturbation of host apoptosis"/>
    <property type="evidence" value="ECO:0007669"/>
    <property type="project" value="UniProtKB-KW"/>
</dbReference>
<keyword evidence="4 16" id="KW-0945">Host-virus interaction</keyword>
<keyword evidence="12 16" id="KW-0804">Transcription</keyword>
<sequence>MEPPGSIYSLCDIYGCTLENLTICCLFCRTQLSYKDILSFAVKQLRVVIRDNTFFAACCTCLQLSAAYERRTYCQCIATADFVKYVCNGDYCNLNVRCVKCIKRLDLPEVLECLENNSPFYLVRCIWRSECRLCRN</sequence>
<dbReference type="InterPro" id="IPR038575">
    <property type="entry name" value="E6_sf"/>
</dbReference>
<dbReference type="InterPro" id="IPR001334">
    <property type="entry name" value="E6"/>
</dbReference>
<dbReference type="GO" id="GO:0006355">
    <property type="term" value="P:regulation of DNA-templated transcription"/>
    <property type="evidence" value="ECO:0007669"/>
    <property type="project" value="UniProtKB-UniRule"/>
</dbReference>
<dbReference type="GO" id="GO:0030430">
    <property type="term" value="C:host cell cytoplasm"/>
    <property type="evidence" value="ECO:0007669"/>
    <property type="project" value="UniProtKB-SubCell"/>
</dbReference>
<keyword evidence="10 16" id="KW-0238">DNA-binding</keyword>
<reference evidence="18 19" key="1">
    <citation type="journal article" date="2011" name="J. Gen. Virol.">
        <title>Genomic characterization of ten novel cutaneous human papillomaviruses from keratotic lesions of immunosuppressed patients.</title>
        <authorList>
            <person name="Kohler A."/>
            <person name="Gottschling M."/>
            <person name="Manning K."/>
            <person name="Lehmann M.D."/>
            <person name="Schulz E."/>
            <person name="Kruger-Corcoran D."/>
            <person name="Stockfleth E."/>
            <person name="Nindl I."/>
        </authorList>
    </citation>
    <scope>NUCLEOTIDE SEQUENCE [LARGE SCALE GENOMIC DNA]</scope>
    <source>
        <strain evidence="18">10-18</strain>
    </source>
</reference>
<evidence type="ECO:0000256" key="4">
    <source>
        <dbReference type="ARBA" id="ARBA00022581"/>
    </source>
</evidence>
<name>E7BQ72_9PAPI</name>
<dbReference type="Pfam" id="PF00518">
    <property type="entry name" value="E6"/>
    <property type="match status" value="1"/>
</dbReference>
<comment type="subunit">
    <text evidence="16">Forms homodimers. Interacts with ubiquitin-protein ligase UBE3A/E6-AP; this interaction stimulates UBE3A ubiquitin activity. Interacts with host BAK1.</text>
</comment>
<dbReference type="Proteomes" id="UP000119411">
    <property type="component" value="Segment"/>
</dbReference>
<evidence type="ECO:0000256" key="3">
    <source>
        <dbReference type="ARBA" id="ARBA00022562"/>
    </source>
</evidence>
<evidence type="ECO:0000256" key="2">
    <source>
        <dbReference type="ARBA" id="ARBA00022518"/>
    </source>
</evidence>
<comment type="caution">
    <text evidence="16">Lacks conserved residue(s) required for the propagation of feature annotation.</text>
</comment>
<accession>E7BQ72</accession>
<comment type="subcellular location">
    <subcellularLocation>
        <location evidence="16 17">Host cytoplasm</location>
    </subcellularLocation>
    <subcellularLocation>
        <location evidence="16 17">Host nucleus</location>
    </subcellularLocation>
</comment>
<dbReference type="EMBL" id="GU117629">
    <property type="protein sequence ID" value="ADQ85943.1"/>
    <property type="molecule type" value="Genomic_DNA"/>
</dbReference>
<evidence type="ECO:0000256" key="1">
    <source>
        <dbReference type="ARBA" id="ARBA00006346"/>
    </source>
</evidence>
<proteinExistence type="inferred from homology"/>
<dbReference type="SUPFAM" id="SSF161229">
    <property type="entry name" value="E6 C-terminal domain-like"/>
    <property type="match status" value="2"/>
</dbReference>
<dbReference type="GO" id="GO:0042025">
    <property type="term" value="C:host cell nucleus"/>
    <property type="evidence" value="ECO:0007669"/>
    <property type="project" value="UniProtKB-SubCell"/>
</dbReference>
<evidence type="ECO:0000313" key="19">
    <source>
        <dbReference type="Proteomes" id="UP000119411"/>
    </source>
</evidence>
<evidence type="ECO:0000256" key="6">
    <source>
        <dbReference type="ARBA" id="ARBA00022723"/>
    </source>
</evidence>
<evidence type="ECO:0000256" key="15">
    <source>
        <dbReference type="ARBA" id="ARBA00023323"/>
    </source>
</evidence>
<evidence type="ECO:0000256" key="11">
    <source>
        <dbReference type="ARBA" id="ARBA00023159"/>
    </source>
</evidence>
<evidence type="ECO:0000256" key="13">
    <source>
        <dbReference type="ARBA" id="ARBA00023200"/>
    </source>
</evidence>
<evidence type="ECO:0000256" key="17">
    <source>
        <dbReference type="RuleBase" id="RU363123"/>
    </source>
</evidence>
<keyword evidence="9 16" id="KW-0805">Transcription regulation</keyword>
<dbReference type="GO" id="GO:0006351">
    <property type="term" value="P:DNA-templated transcription"/>
    <property type="evidence" value="ECO:0007669"/>
    <property type="project" value="UniProtKB-UniRule"/>
</dbReference>
<evidence type="ECO:0000256" key="8">
    <source>
        <dbReference type="ARBA" id="ARBA00022833"/>
    </source>
</evidence>
<organism evidence="18 19">
    <name type="scientific">Human papillomavirus 149</name>
    <dbReference type="NCBI Taxonomy" id="909328"/>
    <lineage>
        <taxon>Viruses</taxon>
        <taxon>Monodnaviria</taxon>
        <taxon>Shotokuvirae</taxon>
        <taxon>Cossaviricota</taxon>
        <taxon>Papovaviricetes</taxon>
        <taxon>Zurhausenvirales</taxon>
        <taxon>Papillomaviridae</taxon>
        <taxon>Firstpapillomavirinae</taxon>
        <taxon>Gammapapillomavirus</taxon>
        <taxon>Gammapapillomavirus 7</taxon>
    </lineage>
</organism>
<keyword evidence="8 16" id="KW-0862">Zinc</keyword>
<comment type="similarity">
    <text evidence="1 16 17">Belongs to the papillomaviridae E6 protein family.</text>
</comment>
<keyword evidence="11 16" id="KW-0010">Activator</keyword>
<evidence type="ECO:0000256" key="16">
    <source>
        <dbReference type="HAMAP-Rule" id="MF_04006"/>
    </source>
</evidence>
<keyword evidence="14 16" id="KW-0899">Viral immunoevasion</keyword>
<evidence type="ECO:0000313" key="18">
    <source>
        <dbReference type="EMBL" id="ADQ85943.1"/>
    </source>
</evidence>
<dbReference type="GO" id="GO:0008270">
    <property type="term" value="F:zinc ion binding"/>
    <property type="evidence" value="ECO:0007669"/>
    <property type="project" value="UniProtKB-KW"/>
</dbReference>
<feature type="zinc finger region" evidence="16">
    <location>
        <begin position="25"/>
        <end position="61"/>
    </location>
</feature>
<keyword evidence="6 16" id="KW-0479">Metal-binding</keyword>
<evidence type="ECO:0000256" key="7">
    <source>
        <dbReference type="ARBA" id="ARBA00022771"/>
    </source>
</evidence>
<protein>
    <recommendedName>
        <fullName evidence="16 17">Protein E6</fullName>
    </recommendedName>
</protein>
<dbReference type="Gene3D" id="3.30.240.40">
    <property type="entry name" value="E6 early regulatory protein"/>
    <property type="match status" value="2"/>
</dbReference>
<evidence type="ECO:0000256" key="12">
    <source>
        <dbReference type="ARBA" id="ARBA00023163"/>
    </source>
</evidence>
<keyword evidence="5 16" id="KW-1090">Inhibition of host innate immune response by virus</keyword>
<keyword evidence="13 16" id="KW-1035">Host cytoplasm</keyword>
<dbReference type="GO" id="GO:0039648">
    <property type="term" value="P:symbiont-mediated perturbation of host ubiquitin-like protein modification"/>
    <property type="evidence" value="ECO:0007669"/>
    <property type="project" value="UniProtKB-UniRule"/>
</dbReference>
<evidence type="ECO:0000256" key="10">
    <source>
        <dbReference type="ARBA" id="ARBA00023125"/>
    </source>
</evidence>
<keyword evidence="15 16" id="KW-1119">Modulation of host cell apoptosis by virus</keyword>
<evidence type="ECO:0000256" key="5">
    <source>
        <dbReference type="ARBA" id="ARBA00022632"/>
    </source>
</evidence>
<keyword evidence="3 16" id="KW-1048">Host nucleus</keyword>
<dbReference type="GO" id="GO:0052170">
    <property type="term" value="P:symbiont-mediated suppression of host innate immune response"/>
    <property type="evidence" value="ECO:0007669"/>
    <property type="project" value="UniProtKB-KW"/>
</dbReference>
<dbReference type="HAMAP" id="MF_04006">
    <property type="entry name" value="HPV_E6"/>
    <property type="match status" value="1"/>
</dbReference>
<evidence type="ECO:0000256" key="9">
    <source>
        <dbReference type="ARBA" id="ARBA00023015"/>
    </source>
</evidence>
<keyword evidence="2 16" id="KW-0244">Early protein</keyword>
<evidence type="ECO:0000256" key="14">
    <source>
        <dbReference type="ARBA" id="ARBA00023280"/>
    </source>
</evidence>